<keyword evidence="9 11" id="KW-0808">Transferase</keyword>
<dbReference type="FunFam" id="3.40.50.2020:FF:000021">
    <property type="entry name" value="Adenine phosphoribosyltransferase"/>
    <property type="match status" value="1"/>
</dbReference>
<dbReference type="HAMAP" id="MF_00004">
    <property type="entry name" value="Aden_phosphoribosyltr"/>
    <property type="match status" value="1"/>
</dbReference>
<evidence type="ECO:0000259" key="12">
    <source>
        <dbReference type="Pfam" id="PF00156"/>
    </source>
</evidence>
<dbReference type="KEGG" id="hsr:HSBAA_36560"/>
<comment type="pathway">
    <text evidence="3 11">Purine metabolism; AMP biosynthesis via salvage pathway; AMP from adenine: step 1/1.</text>
</comment>
<dbReference type="PANTHER" id="PTHR11776:SF7">
    <property type="entry name" value="PHOSPHORIBOSYLTRANSFERASE DOMAIN-CONTAINING PROTEIN"/>
    <property type="match status" value="1"/>
</dbReference>
<evidence type="ECO:0000313" key="14">
    <source>
        <dbReference type="Proteomes" id="UP000320231"/>
    </source>
</evidence>
<dbReference type="Proteomes" id="UP000320231">
    <property type="component" value="Chromosome"/>
</dbReference>
<dbReference type="PANTHER" id="PTHR11776">
    <property type="entry name" value="ADENINE PHOSPHORIBOSYLTRANSFERASE"/>
    <property type="match status" value="1"/>
</dbReference>
<organism evidence="13 14">
    <name type="scientific">Vreelandella sulfidaeris</name>
    <dbReference type="NCBI Taxonomy" id="115553"/>
    <lineage>
        <taxon>Bacteria</taxon>
        <taxon>Pseudomonadati</taxon>
        <taxon>Pseudomonadota</taxon>
        <taxon>Gammaproteobacteria</taxon>
        <taxon>Oceanospirillales</taxon>
        <taxon>Halomonadaceae</taxon>
        <taxon>Vreelandella</taxon>
    </lineage>
</organism>
<evidence type="ECO:0000256" key="7">
    <source>
        <dbReference type="ARBA" id="ARBA00022490"/>
    </source>
</evidence>
<evidence type="ECO:0000256" key="1">
    <source>
        <dbReference type="ARBA" id="ARBA00000868"/>
    </source>
</evidence>
<dbReference type="Pfam" id="PF00156">
    <property type="entry name" value="Pribosyltran"/>
    <property type="match status" value="1"/>
</dbReference>
<dbReference type="EMBL" id="AP019514">
    <property type="protein sequence ID" value="BBI62350.1"/>
    <property type="molecule type" value="Genomic_DNA"/>
</dbReference>
<evidence type="ECO:0000256" key="8">
    <source>
        <dbReference type="ARBA" id="ARBA00022676"/>
    </source>
</evidence>
<dbReference type="AlphaFoldDB" id="A0A455U865"/>
<comment type="subunit">
    <text evidence="5 11">Homodimer.</text>
</comment>
<proteinExistence type="inferred from homology"/>
<name>A0A455U865_9GAMM</name>
<evidence type="ECO:0000313" key="13">
    <source>
        <dbReference type="EMBL" id="BBI62350.1"/>
    </source>
</evidence>
<comment type="subcellular location">
    <subcellularLocation>
        <location evidence="2 11">Cytoplasm</location>
    </subcellularLocation>
</comment>
<evidence type="ECO:0000256" key="9">
    <source>
        <dbReference type="ARBA" id="ARBA00022679"/>
    </source>
</evidence>
<reference evidence="13 14" key="1">
    <citation type="journal article" date="2019" name="Microbiol. Resour. Announc.">
        <title>Complete Genome Sequence of Halomonas sulfidaeris Strain Esulfide1 Isolated from a Metal Sulfide Rock at a Depth of 2,200 Meters, Obtained Using Nanopore Sequencing.</title>
        <authorList>
            <person name="Saito M."/>
            <person name="Nishigata A."/>
            <person name="Galipon J."/>
            <person name="Arakawa K."/>
        </authorList>
    </citation>
    <scope>NUCLEOTIDE SEQUENCE [LARGE SCALE GENOMIC DNA]</scope>
    <source>
        <strain evidence="13 14">ATCC BAA-803</strain>
    </source>
</reference>
<evidence type="ECO:0000256" key="4">
    <source>
        <dbReference type="ARBA" id="ARBA00008391"/>
    </source>
</evidence>
<dbReference type="SUPFAM" id="SSF53271">
    <property type="entry name" value="PRTase-like"/>
    <property type="match status" value="1"/>
</dbReference>
<evidence type="ECO:0000256" key="6">
    <source>
        <dbReference type="ARBA" id="ARBA00011893"/>
    </source>
</evidence>
<dbReference type="GO" id="GO:0003999">
    <property type="term" value="F:adenine phosphoribosyltransferase activity"/>
    <property type="evidence" value="ECO:0007669"/>
    <property type="project" value="UniProtKB-UniRule"/>
</dbReference>
<dbReference type="EC" id="2.4.2.7" evidence="6 11"/>
<gene>
    <name evidence="11 13" type="primary">apt</name>
    <name evidence="13" type="ORF">HSBAA_36560</name>
</gene>
<dbReference type="InterPro" id="IPR000836">
    <property type="entry name" value="PRTase_dom"/>
</dbReference>
<keyword evidence="7 11" id="KW-0963">Cytoplasm</keyword>
<dbReference type="GO" id="GO:0044209">
    <property type="term" value="P:AMP salvage"/>
    <property type="evidence" value="ECO:0007669"/>
    <property type="project" value="UniProtKB-UniRule"/>
</dbReference>
<comment type="catalytic activity">
    <reaction evidence="1 11">
        <text>AMP + diphosphate = 5-phospho-alpha-D-ribose 1-diphosphate + adenine</text>
        <dbReference type="Rhea" id="RHEA:16609"/>
        <dbReference type="ChEBI" id="CHEBI:16708"/>
        <dbReference type="ChEBI" id="CHEBI:33019"/>
        <dbReference type="ChEBI" id="CHEBI:58017"/>
        <dbReference type="ChEBI" id="CHEBI:456215"/>
        <dbReference type="EC" id="2.4.2.7"/>
    </reaction>
</comment>
<dbReference type="InterPro" id="IPR029057">
    <property type="entry name" value="PRTase-like"/>
</dbReference>
<dbReference type="NCBIfam" id="TIGR01090">
    <property type="entry name" value="apt"/>
    <property type="match status" value="1"/>
</dbReference>
<dbReference type="GO" id="GO:0005737">
    <property type="term" value="C:cytoplasm"/>
    <property type="evidence" value="ECO:0007669"/>
    <property type="project" value="UniProtKB-SubCell"/>
</dbReference>
<dbReference type="Gene3D" id="3.40.50.2020">
    <property type="match status" value="1"/>
</dbReference>
<feature type="domain" description="Phosphoribosyltransferase" evidence="12">
    <location>
        <begin position="35"/>
        <end position="161"/>
    </location>
</feature>
<evidence type="ECO:0000256" key="3">
    <source>
        <dbReference type="ARBA" id="ARBA00004659"/>
    </source>
</evidence>
<evidence type="ECO:0000256" key="5">
    <source>
        <dbReference type="ARBA" id="ARBA00011738"/>
    </source>
</evidence>
<dbReference type="NCBIfam" id="NF002636">
    <property type="entry name" value="PRK02304.1-5"/>
    <property type="match status" value="1"/>
</dbReference>
<dbReference type="GO" id="GO:0006168">
    <property type="term" value="P:adenine salvage"/>
    <property type="evidence" value="ECO:0007669"/>
    <property type="project" value="InterPro"/>
</dbReference>
<dbReference type="CDD" id="cd06223">
    <property type="entry name" value="PRTases_typeI"/>
    <property type="match status" value="1"/>
</dbReference>
<evidence type="ECO:0000256" key="2">
    <source>
        <dbReference type="ARBA" id="ARBA00004496"/>
    </source>
</evidence>
<comment type="function">
    <text evidence="11">Catalyzes a salvage reaction resulting in the formation of AMP, that is energically less costly than de novo synthesis.</text>
</comment>
<comment type="similarity">
    <text evidence="4 11">Belongs to the purine/pyrimidine phosphoribosyltransferase family.</text>
</comment>
<evidence type="ECO:0000256" key="11">
    <source>
        <dbReference type="HAMAP-Rule" id="MF_00004"/>
    </source>
</evidence>
<protein>
    <recommendedName>
        <fullName evidence="6 11">Adenine phosphoribosyltransferase</fullName>
        <shortName evidence="11">APRT</shortName>
        <ecNumber evidence="6 11">2.4.2.7</ecNumber>
    </recommendedName>
</protein>
<sequence length="206" mass="22684">MRDAMSIYGDYIKSVIRTVPDWPEQGVNFRDITPLLQNSAAFRKLIDSFVHRYQEMNLDAIAAIDARGFIIGAPLAYELGCSFVPVRKKGKLPFKTISETYTLEYGHSEVELHSDAFQKDDRILLMDDLIATGGTMLAAANLIQRSGGQVVETATIIDLPELGGSQKFAMRATVCSPFVLSTKTSNPYEQRSLSSTFHCLLGSAAP</sequence>
<dbReference type="NCBIfam" id="NF002634">
    <property type="entry name" value="PRK02304.1-3"/>
    <property type="match status" value="1"/>
</dbReference>
<accession>A0A455U865</accession>
<dbReference type="InterPro" id="IPR050120">
    <property type="entry name" value="Adenine_PRTase"/>
</dbReference>
<dbReference type="UniPathway" id="UPA00588">
    <property type="reaction ID" value="UER00646"/>
</dbReference>
<keyword evidence="10 11" id="KW-0660">Purine salvage</keyword>
<dbReference type="GO" id="GO:0006166">
    <property type="term" value="P:purine ribonucleoside salvage"/>
    <property type="evidence" value="ECO:0007669"/>
    <property type="project" value="UniProtKB-UniRule"/>
</dbReference>
<dbReference type="InterPro" id="IPR005764">
    <property type="entry name" value="Ade_phspho_trans"/>
</dbReference>
<evidence type="ECO:0000256" key="10">
    <source>
        <dbReference type="ARBA" id="ARBA00022726"/>
    </source>
</evidence>
<keyword evidence="8 11" id="KW-0328">Glycosyltransferase</keyword>